<feature type="compositionally biased region" description="Basic residues" evidence="1">
    <location>
        <begin position="114"/>
        <end position="125"/>
    </location>
</feature>
<name>F2R6J7_STRVP</name>
<feature type="transmembrane region" description="Helical" evidence="2">
    <location>
        <begin position="268"/>
        <end position="287"/>
    </location>
</feature>
<evidence type="ECO:0000313" key="3">
    <source>
        <dbReference type="EMBL" id="CCA58626.1"/>
    </source>
</evidence>
<dbReference type="Proteomes" id="UP000006854">
    <property type="component" value="Chromosome"/>
</dbReference>
<dbReference type="HOGENOM" id="CLU_023036_0_0_11"/>
<dbReference type="EMBL" id="FR845719">
    <property type="protein sequence ID" value="CCA58626.1"/>
    <property type="molecule type" value="Genomic_DNA"/>
</dbReference>
<dbReference type="SUPFAM" id="SSF52540">
    <property type="entry name" value="P-loop containing nucleoside triphosphate hydrolases"/>
    <property type="match status" value="1"/>
</dbReference>
<dbReference type="eggNOG" id="COG0433">
    <property type="taxonomic scope" value="Bacteria"/>
</dbReference>
<dbReference type="STRING" id="953739.SVEN_5340"/>
<gene>
    <name evidence="3" type="ordered locus">SVEN_5340</name>
</gene>
<feature type="compositionally biased region" description="Low complexity" evidence="1">
    <location>
        <begin position="69"/>
        <end position="82"/>
    </location>
</feature>
<keyword evidence="2" id="KW-1133">Transmembrane helix</keyword>
<reference evidence="3 4" key="1">
    <citation type="journal article" date="2011" name="BMC Genomics">
        <title>Genome-wide analysis of the role of GlnR in Streptomyces venezuelae provides new insights into global nitrogen regulation in actinomycetes.</title>
        <authorList>
            <person name="Pullan S.T."/>
            <person name="Bibb M.J."/>
            <person name="Merrick M."/>
        </authorList>
    </citation>
    <scope>NUCLEOTIDE SEQUENCE [LARGE SCALE GENOMIC DNA]</scope>
    <source>
        <strain evidence="4">ATCC 10712 / CBS 650.69 / DSM 40230 / JCM 4526 / NBRC 13096 / PD 04745</strain>
    </source>
</reference>
<dbReference type="AlphaFoldDB" id="F2R6J7"/>
<organism evidence="3 4">
    <name type="scientific">Streptomyces venezuelae (strain ATCC 10712 / CBS 650.69 / DSM 40230 / JCM 4526 / NBRC 13096 / PD 04745)</name>
    <dbReference type="NCBI Taxonomy" id="953739"/>
    <lineage>
        <taxon>Bacteria</taxon>
        <taxon>Bacillati</taxon>
        <taxon>Actinomycetota</taxon>
        <taxon>Actinomycetes</taxon>
        <taxon>Kitasatosporales</taxon>
        <taxon>Streptomycetaceae</taxon>
        <taxon>Streptomyces</taxon>
    </lineage>
</organism>
<feature type="transmembrane region" description="Helical" evidence="2">
    <location>
        <begin position="175"/>
        <end position="197"/>
    </location>
</feature>
<dbReference type="Gene3D" id="3.40.50.300">
    <property type="entry name" value="P-loop containing nucleotide triphosphate hydrolases"/>
    <property type="match status" value="1"/>
</dbReference>
<feature type="transmembrane region" description="Helical" evidence="2">
    <location>
        <begin position="236"/>
        <end position="256"/>
    </location>
</feature>
<keyword evidence="2" id="KW-0472">Membrane</keyword>
<protein>
    <submittedName>
        <fullName evidence="3">ATP or GTP-binding protein</fullName>
    </submittedName>
</protein>
<feature type="compositionally biased region" description="Basic residues" evidence="1">
    <location>
        <begin position="83"/>
        <end position="106"/>
    </location>
</feature>
<dbReference type="PATRIC" id="fig|953739.5.peg.479"/>
<evidence type="ECO:0000256" key="1">
    <source>
        <dbReference type="SAM" id="MobiDB-lite"/>
    </source>
</evidence>
<feature type="region of interest" description="Disordered" evidence="1">
    <location>
        <begin position="1"/>
        <end position="144"/>
    </location>
</feature>
<keyword evidence="2" id="KW-0812">Transmembrane</keyword>
<feature type="compositionally biased region" description="Pro residues" evidence="1">
    <location>
        <begin position="20"/>
        <end position="36"/>
    </location>
</feature>
<proteinExistence type="predicted"/>
<dbReference type="KEGG" id="sve:SVEN_5340"/>
<sequence>MRRSGVMGGVSLSGMDMAVPVPPRRTAPPPPPPGPPGTRVGETPPGRPRPTRLTVAQRRRPGWSGGRGSWRPTARTSRATRSAVRHHHLPRHRRPLHLPPRHRPRDRPRYPAPRARRPPARRRAGRPPPSQPRPAGAPGGRPPVVDWLDAPRPKAGVGIWRFRHVPPPPAAPARLAPATIAGMLIPVAVGLLIWSAYRRGTLPYMYAVLQTLTPGDWWYHGTTAPRDWHGIAAHDVFGGVVFVGLVCAIAALGSWGRIVRHYLGRFRPAVRGALAGAGALIALAFVWPEAFGLGWDPLPVASPVLSLVSLVGGGYDVLESPFLVYPLYALITALVVWPFARVGDWAGLHRARRAKSAAGPTGPAPDAAPGVPRSQWPQLREAGQHRAAERLVGDLAAGRMNDVDCARVHRAWRDTDRDAGRRAALVRSLVEEGAATGAHPSGDRDLPHRSATHDLLLEQVRIGRYAPAERTPHAYHGAGLALDPGLLGTSLLAVGPSGAGKTRSLVAPVVEALTLQALTGGCAVVAVGAASAPLGADEAYDVVVRLGDPASRYDLDLYAGATDPDEAAAFLAEGLVGDLEGVEPRRAATVLAQLIGPYRTAYGRFPTVPVLRELLEARSETLRSLLARLPADGAQAMRRELDSRMRQVGTATDLGPVLADRLAALDRPAFAEFFGGGREVRPFSLAAVAQHPMRVRISLPEGGHEEAARLLSRLLLAQFQSVTRDRAGRGHLAFLVLDDAAGALTPGTVRALQRLRPQKAAVVLALRTLAEVQETLHGPLLAVVGCRMAFAGLPTWDGRAFAEAWGTERVETTEVAHHTVFADQPMTRAFHALRKLVTGKAVTTEAVTVREVERQRWSASDLAHAVPPGHAVLSLTHVRGEHTPPLLVDLRG</sequence>
<accession>F2R6J7</accession>
<evidence type="ECO:0000256" key="2">
    <source>
        <dbReference type="SAM" id="Phobius"/>
    </source>
</evidence>
<evidence type="ECO:0000313" key="4">
    <source>
        <dbReference type="Proteomes" id="UP000006854"/>
    </source>
</evidence>
<dbReference type="InterPro" id="IPR027417">
    <property type="entry name" value="P-loop_NTPase"/>
</dbReference>
<keyword evidence="4" id="KW-1185">Reference proteome</keyword>
<feature type="transmembrane region" description="Helical" evidence="2">
    <location>
        <begin position="322"/>
        <end position="340"/>
    </location>
</feature>